<sequence>MGKRKHLPISIHQTLHRNLLVNWQTDYVGEFNCPHCHRGQLSHFFSDKKTLCQIQLGCELCHTSTPLSCQIRQSPPISIHQTLHGTLQVNWQTDYAGEFICPQCNQEKITSFYNNQKAISKLRVKCQSCAKITQLTCQLPQHPNISIHQTLNGTLSVNWQTDYAGEFICPQCNQGQITNFYYSKGAVCKLKLSCDFCHQTTYLTGTVKHLPISTHLTLQGTLSVNWAEKYAGEFICPQCNQGQISKFNYTNGHSCQLRLGCNHCSQKTLLCCQVLPQIHSYRSHLVCPNPLCQQIGPNGQKGWIYESFQANSRQSNCRCYFCHINFNPHATSYNSWVGCQQQETLLNFCFDDDVWDFRHFVKNSPLKILNFKSIKPEWFRVKVKEYLYSLLKSGKYSAIATPINSLVALRQFGQILQQNHIQNLSEIRRELIFKFLDLNQTNCNRTIREKLYILKDFCDFLGLESQNLVRQRDIPKQTVQDVDWLDEITRQQIKQHLDQIPAPLARHYLIQEYTAARPADICQMTFDCLVEENGQWYIKFYQHKVERWHRLPASREIRQIIEQQQQWMRKTLGKDYPYLFCHFRSIKQSSYPSFPSLKPMPKPPHVTAAQNPMVRLIRLLIEREDIRDSNGIRPYFTGKITRSSRLQEVRAKHGMEAAQLYADHLNSETTFQHYAPPTKEQVAAVDLPFQKLLLNSQNRFLPWQSLPESLLKNPQAHELDLEISPRLTVYGYCTLDPKTNCIYNLYPKCYGCSSFRPSTSKLPLYERQYAGEHKRMESAKQAGAALAYEESQATLEAMDKWLSDLRKVANDEATIT</sequence>
<evidence type="ECO:0000313" key="3">
    <source>
        <dbReference type="EMBL" id="MBD2278903.1"/>
    </source>
</evidence>
<dbReference type="Gene3D" id="1.10.443.10">
    <property type="entry name" value="Intergrase catalytic core"/>
    <property type="match status" value="1"/>
</dbReference>
<evidence type="ECO:0000256" key="2">
    <source>
        <dbReference type="ARBA" id="ARBA00023172"/>
    </source>
</evidence>
<name>A0ABR8BVH5_APHFL</name>
<comment type="caution">
    <text evidence="3">The sequence shown here is derived from an EMBL/GenBank/DDBJ whole genome shotgun (WGS) entry which is preliminary data.</text>
</comment>
<dbReference type="EMBL" id="JACJQT010000026">
    <property type="protein sequence ID" value="MBD2278903.1"/>
    <property type="molecule type" value="Genomic_DNA"/>
</dbReference>
<dbReference type="RefSeq" id="WP_053541451.1">
    <property type="nucleotide sequence ID" value="NZ_JACJQT010000026.1"/>
</dbReference>
<keyword evidence="2" id="KW-0233">DNA recombination</keyword>
<dbReference type="InterPro" id="IPR011010">
    <property type="entry name" value="DNA_brk_join_enz"/>
</dbReference>
<reference evidence="3 4" key="1">
    <citation type="journal article" date="2020" name="ISME J.">
        <title>Comparative genomics reveals insights into cyanobacterial evolution and habitat adaptation.</title>
        <authorList>
            <person name="Chen M.Y."/>
            <person name="Teng W.K."/>
            <person name="Zhao L."/>
            <person name="Hu C.X."/>
            <person name="Zhou Y.K."/>
            <person name="Han B.P."/>
            <person name="Song L.R."/>
            <person name="Shu W.S."/>
        </authorList>
    </citation>
    <scope>NUCLEOTIDE SEQUENCE [LARGE SCALE GENOMIC DNA]</scope>
    <source>
        <strain evidence="3 4">FACHB-1040</strain>
    </source>
</reference>
<dbReference type="Gene3D" id="1.10.150.130">
    <property type="match status" value="1"/>
</dbReference>
<evidence type="ECO:0000256" key="1">
    <source>
        <dbReference type="ARBA" id="ARBA00023125"/>
    </source>
</evidence>
<dbReference type="Proteomes" id="UP000606721">
    <property type="component" value="Unassembled WGS sequence"/>
</dbReference>
<dbReference type="SUPFAM" id="SSF56349">
    <property type="entry name" value="DNA breaking-rejoining enzymes"/>
    <property type="match status" value="1"/>
</dbReference>
<proteinExistence type="predicted"/>
<protein>
    <submittedName>
        <fullName evidence="3">Integrase</fullName>
    </submittedName>
</protein>
<dbReference type="InterPro" id="IPR013762">
    <property type="entry name" value="Integrase-like_cat_sf"/>
</dbReference>
<accession>A0ABR8BVH5</accession>
<dbReference type="InterPro" id="IPR010998">
    <property type="entry name" value="Integrase_recombinase_N"/>
</dbReference>
<organism evidence="3 4">
    <name type="scientific">Aphanizomenon flos-aquae FACHB-1040</name>
    <dbReference type="NCBI Taxonomy" id="2692887"/>
    <lineage>
        <taxon>Bacteria</taxon>
        <taxon>Bacillati</taxon>
        <taxon>Cyanobacteriota</taxon>
        <taxon>Cyanophyceae</taxon>
        <taxon>Nostocales</taxon>
        <taxon>Aphanizomenonaceae</taxon>
        <taxon>Aphanizomenon</taxon>
    </lineage>
</organism>
<gene>
    <name evidence="3" type="ORF">H6F99_11545</name>
</gene>
<keyword evidence="1" id="KW-0238">DNA-binding</keyword>
<evidence type="ECO:0000313" key="4">
    <source>
        <dbReference type="Proteomes" id="UP000606721"/>
    </source>
</evidence>
<keyword evidence="4" id="KW-1185">Reference proteome</keyword>